<feature type="signal peptide" evidence="2">
    <location>
        <begin position="1"/>
        <end position="18"/>
    </location>
</feature>
<evidence type="ECO:0000256" key="2">
    <source>
        <dbReference type="SAM" id="SignalP"/>
    </source>
</evidence>
<organism evidence="3 4">
    <name type="scientific">Neurospora tetraspora</name>
    <dbReference type="NCBI Taxonomy" id="94610"/>
    <lineage>
        <taxon>Eukaryota</taxon>
        <taxon>Fungi</taxon>
        <taxon>Dikarya</taxon>
        <taxon>Ascomycota</taxon>
        <taxon>Pezizomycotina</taxon>
        <taxon>Sordariomycetes</taxon>
        <taxon>Sordariomycetidae</taxon>
        <taxon>Sordariales</taxon>
        <taxon>Sordariaceae</taxon>
        <taxon>Neurospora</taxon>
    </lineage>
</organism>
<reference evidence="3" key="2">
    <citation type="submission" date="2023-06" db="EMBL/GenBank/DDBJ databases">
        <authorList>
            <consortium name="Lawrence Berkeley National Laboratory"/>
            <person name="Haridas S."/>
            <person name="Hensen N."/>
            <person name="Bonometti L."/>
            <person name="Westerberg I."/>
            <person name="Brannstrom I.O."/>
            <person name="Guillou S."/>
            <person name="Cros-Aarteil S."/>
            <person name="Calhoun S."/>
            <person name="Kuo A."/>
            <person name="Mondo S."/>
            <person name="Pangilinan J."/>
            <person name="Riley R."/>
            <person name="Labutti K."/>
            <person name="Andreopoulos B."/>
            <person name="Lipzen A."/>
            <person name="Chen C."/>
            <person name="Yanf M."/>
            <person name="Daum C."/>
            <person name="Ng V."/>
            <person name="Clum A."/>
            <person name="Steindorff A."/>
            <person name="Ohm R."/>
            <person name="Martin F."/>
            <person name="Silar P."/>
            <person name="Natvig D."/>
            <person name="Lalanne C."/>
            <person name="Gautier V."/>
            <person name="Ament-Velasquez S.L."/>
            <person name="Kruys A."/>
            <person name="Hutchinson M.I."/>
            <person name="Powell A.J."/>
            <person name="Barry K."/>
            <person name="Miller A.N."/>
            <person name="Grigoriev I.V."/>
            <person name="Debuchy R."/>
            <person name="Gladieux P."/>
            <person name="Thoren M.H."/>
            <person name="Johannesson H."/>
        </authorList>
    </citation>
    <scope>NUCLEOTIDE SEQUENCE</scope>
    <source>
        <strain evidence="3">CBS 560.94</strain>
    </source>
</reference>
<dbReference type="EMBL" id="JAUEPP010000004">
    <property type="protein sequence ID" value="KAK3345512.1"/>
    <property type="molecule type" value="Genomic_DNA"/>
</dbReference>
<proteinExistence type="predicted"/>
<evidence type="ECO:0000313" key="3">
    <source>
        <dbReference type="EMBL" id="KAK3345512.1"/>
    </source>
</evidence>
<dbReference type="GO" id="GO:0005199">
    <property type="term" value="F:structural constituent of cell wall"/>
    <property type="evidence" value="ECO:0007669"/>
    <property type="project" value="InterPro"/>
</dbReference>
<dbReference type="Proteomes" id="UP001278500">
    <property type="component" value="Unassembled WGS sequence"/>
</dbReference>
<dbReference type="AlphaFoldDB" id="A0AAE0JFN9"/>
<keyword evidence="4" id="KW-1185">Reference proteome</keyword>
<reference evidence="3" key="1">
    <citation type="journal article" date="2023" name="Mol. Phylogenet. Evol.">
        <title>Genome-scale phylogeny and comparative genomics of the fungal order Sordariales.</title>
        <authorList>
            <person name="Hensen N."/>
            <person name="Bonometti L."/>
            <person name="Westerberg I."/>
            <person name="Brannstrom I.O."/>
            <person name="Guillou S."/>
            <person name="Cros-Aarteil S."/>
            <person name="Calhoun S."/>
            <person name="Haridas S."/>
            <person name="Kuo A."/>
            <person name="Mondo S."/>
            <person name="Pangilinan J."/>
            <person name="Riley R."/>
            <person name="LaButti K."/>
            <person name="Andreopoulos B."/>
            <person name="Lipzen A."/>
            <person name="Chen C."/>
            <person name="Yan M."/>
            <person name="Daum C."/>
            <person name="Ng V."/>
            <person name="Clum A."/>
            <person name="Steindorff A."/>
            <person name="Ohm R.A."/>
            <person name="Martin F."/>
            <person name="Silar P."/>
            <person name="Natvig D.O."/>
            <person name="Lalanne C."/>
            <person name="Gautier V."/>
            <person name="Ament-Velasquez S.L."/>
            <person name="Kruys A."/>
            <person name="Hutchinson M.I."/>
            <person name="Powell A.J."/>
            <person name="Barry K."/>
            <person name="Miller A.N."/>
            <person name="Grigoriev I.V."/>
            <person name="Debuchy R."/>
            <person name="Gladieux P."/>
            <person name="Hiltunen Thoren M."/>
            <person name="Johannesson H."/>
        </authorList>
    </citation>
    <scope>NUCLEOTIDE SEQUENCE</scope>
    <source>
        <strain evidence="3">CBS 560.94</strain>
    </source>
</reference>
<dbReference type="GeneID" id="87859048"/>
<evidence type="ECO:0000256" key="1">
    <source>
        <dbReference type="ARBA" id="ARBA00023157"/>
    </source>
</evidence>
<dbReference type="SMART" id="SM00075">
    <property type="entry name" value="HYDRO"/>
    <property type="match status" value="1"/>
</dbReference>
<dbReference type="InterPro" id="IPR036686">
    <property type="entry name" value="Class_II_Hydrophobin_sf"/>
</dbReference>
<dbReference type="Pfam" id="PF22354">
    <property type="entry name" value="Eas"/>
    <property type="match status" value="1"/>
</dbReference>
<gene>
    <name evidence="3" type="ORF">B0H65DRAFT_208245</name>
</gene>
<accession>A0AAE0JFN9</accession>
<dbReference type="GO" id="GO:0005576">
    <property type="term" value="C:extracellular region"/>
    <property type="evidence" value="ECO:0007669"/>
    <property type="project" value="InterPro"/>
</dbReference>
<dbReference type="Gene3D" id="3.20.120.10">
    <property type="entry name" value="Hydrophobin"/>
    <property type="match status" value="1"/>
</dbReference>
<keyword evidence="2" id="KW-0732">Signal</keyword>
<dbReference type="GO" id="GO:0009277">
    <property type="term" value="C:fungal-type cell wall"/>
    <property type="evidence" value="ECO:0007669"/>
    <property type="project" value="InterPro"/>
</dbReference>
<dbReference type="RefSeq" id="XP_062682125.1">
    <property type="nucleotide sequence ID" value="XM_062821894.1"/>
</dbReference>
<comment type="caution">
    <text evidence="3">The sequence shown here is derived from an EMBL/GenBank/DDBJ whole genome shotgun (WGS) entry which is preliminary data.</text>
</comment>
<feature type="chain" id="PRO_5042236430" evidence="2">
    <location>
        <begin position="19"/>
        <end position="106"/>
    </location>
</feature>
<dbReference type="InterPro" id="IPR001338">
    <property type="entry name" value="Class_I_Hydrophobin"/>
</dbReference>
<protein>
    <submittedName>
        <fullName evidence="3">Hydrophobin</fullName>
    </submittedName>
</protein>
<evidence type="ECO:0000313" key="4">
    <source>
        <dbReference type="Proteomes" id="UP001278500"/>
    </source>
</evidence>
<keyword evidence="1" id="KW-1015">Disulfide bond</keyword>
<name>A0AAE0JFN9_9PEZI</name>
<sequence>MQFSSVFTLLTIAMTAAAAPAEVVARTTITPGSCTIPNYKPHCCQSLSSTGGGVLGGLLGLDLSAALACVVGVIGGQCNASVKCCKSDATNTGNALVFINAANCAL</sequence>